<protein>
    <submittedName>
        <fullName evidence="1">Uncharacterized protein</fullName>
    </submittedName>
</protein>
<dbReference type="EMBL" id="JAGTJR010000042">
    <property type="protein sequence ID" value="KAH7031935.1"/>
    <property type="molecule type" value="Genomic_DNA"/>
</dbReference>
<name>A0ABQ8FWQ8_9PEZI</name>
<comment type="caution">
    <text evidence="1">The sequence shown here is derived from an EMBL/GenBank/DDBJ whole genome shotgun (WGS) entry which is preliminary data.</text>
</comment>
<reference evidence="1 2" key="1">
    <citation type="journal article" date="2021" name="Nat. Commun.">
        <title>Genetic determinants of endophytism in the Arabidopsis root mycobiome.</title>
        <authorList>
            <person name="Mesny F."/>
            <person name="Miyauchi S."/>
            <person name="Thiergart T."/>
            <person name="Pickel B."/>
            <person name="Atanasova L."/>
            <person name="Karlsson M."/>
            <person name="Huettel B."/>
            <person name="Barry K.W."/>
            <person name="Haridas S."/>
            <person name="Chen C."/>
            <person name="Bauer D."/>
            <person name="Andreopoulos W."/>
            <person name="Pangilinan J."/>
            <person name="LaButti K."/>
            <person name="Riley R."/>
            <person name="Lipzen A."/>
            <person name="Clum A."/>
            <person name="Drula E."/>
            <person name="Henrissat B."/>
            <person name="Kohler A."/>
            <person name="Grigoriev I.V."/>
            <person name="Martin F.M."/>
            <person name="Hacquard S."/>
        </authorList>
    </citation>
    <scope>NUCLEOTIDE SEQUENCE [LARGE SCALE GENOMIC DNA]</scope>
    <source>
        <strain evidence="1 2">MPI-SDFR-AT-0080</strain>
    </source>
</reference>
<accession>A0ABQ8FWQ8</accession>
<evidence type="ECO:0000313" key="2">
    <source>
        <dbReference type="Proteomes" id="UP000774617"/>
    </source>
</evidence>
<dbReference type="Proteomes" id="UP000774617">
    <property type="component" value="Unassembled WGS sequence"/>
</dbReference>
<organism evidence="1 2">
    <name type="scientific">Macrophomina phaseolina</name>
    <dbReference type="NCBI Taxonomy" id="35725"/>
    <lineage>
        <taxon>Eukaryota</taxon>
        <taxon>Fungi</taxon>
        <taxon>Dikarya</taxon>
        <taxon>Ascomycota</taxon>
        <taxon>Pezizomycotina</taxon>
        <taxon>Dothideomycetes</taxon>
        <taxon>Dothideomycetes incertae sedis</taxon>
        <taxon>Botryosphaeriales</taxon>
        <taxon>Botryosphaeriaceae</taxon>
        <taxon>Macrophomina</taxon>
    </lineage>
</organism>
<proteinExistence type="predicted"/>
<sequence length="166" mass="18325">MMALDYECLLIFPPALTASLSAQSDSRACRRHRDGSRCSHPLLYFSTAQVLIRFPWMTTFAVVGYYAAEERLRAWRDDHMGYPCTAPSQIAGRTVGIRAGRLGAVPCGEGKTNAVLELPRVTRVAGCCQTHGTSEVQITWRLTKAGLMAESRIWSICVFQTVVGRA</sequence>
<keyword evidence="2" id="KW-1185">Reference proteome</keyword>
<gene>
    <name evidence="1" type="ORF">B0J12DRAFT_310096</name>
</gene>
<evidence type="ECO:0000313" key="1">
    <source>
        <dbReference type="EMBL" id="KAH7031935.1"/>
    </source>
</evidence>